<dbReference type="PANTHER" id="PTHR43806:SF11">
    <property type="entry name" value="CEREVISIN-RELATED"/>
    <property type="match status" value="1"/>
</dbReference>
<dbReference type="PROSITE" id="PS00138">
    <property type="entry name" value="SUBTILASE_SER"/>
    <property type="match status" value="1"/>
</dbReference>
<dbReference type="Pfam" id="PF00082">
    <property type="entry name" value="Peptidase_S8"/>
    <property type="match status" value="1"/>
</dbReference>
<dbReference type="CDD" id="cd07496">
    <property type="entry name" value="Peptidases_S8_13"/>
    <property type="match status" value="1"/>
</dbReference>
<sequence length="686" mass="69129">MVTCALASGVISIPADGLAHAAASSAAPNTGGAIAAADHPVRRLIIATADGRPASAAVNAAVARLSGTRAATTMRQLAGGASLVALSSSVSSSAARAAARALALRPDVIFAEPDLWARPTATSPVVPDDPSFTSQWDLWDSAGATGGYSVKAPAAWGTTTGLPSIVVAVIDTGVTSHPDLVNQLVQGYDFVGLDSIPTDSTPDLQPYTANDGDGRDGDPSDPGDWVSAAEDAGTDPTGGFFSSCGAQDSTWHGTHVTGTIVAEQDNAFGISGIAPSAKVEPVRAMGKCGGYLSDINDSIVWASGGIVSGAPANLHPASVLNLSLTGDGPCPTSTQSAINDARSRGVTVVAAAGNEARGVSATSDSAGSWPADCVGVISVAASTRAGELAWYSNFGTVAGSVTLAAPGGDGTGPGGDIYSTLNTGTTVPDESAFGWYFGTSMATPHVSAAVALMQSFASTPLTPDAVKARLVATSTSFPSSSGCTEVRCGAGILNIGRTLSDPPPPLTAPVASFTAARISPSSLGLRFTDRSTSGPAYVTWSFGDGAVLARQSPGATVTHVYKVAKAYKITLLAHNVNGFGAAFVRTISVTATPATPPRPTIRTLPIRSVLVSWVAPVNNGLPILRYLVRCSSPGMSSRFVIARSSLRAYTVAGLGMGNRYTCTVTAGNALGYGHISGPSLSFFAKA</sequence>
<dbReference type="InterPro" id="IPR013783">
    <property type="entry name" value="Ig-like_fold"/>
</dbReference>
<evidence type="ECO:0000256" key="5">
    <source>
        <dbReference type="ARBA" id="ARBA00022729"/>
    </source>
</evidence>
<evidence type="ECO:0000256" key="4">
    <source>
        <dbReference type="ARBA" id="ARBA00022670"/>
    </source>
</evidence>
<evidence type="ECO:0000256" key="7">
    <source>
        <dbReference type="ARBA" id="ARBA00022825"/>
    </source>
</evidence>
<feature type="domain" description="Fibronectin type-III" evidence="11">
    <location>
        <begin position="595"/>
        <end position="686"/>
    </location>
</feature>
<dbReference type="PROSITE" id="PS00136">
    <property type="entry name" value="SUBTILASE_ASP"/>
    <property type="match status" value="1"/>
</dbReference>
<dbReference type="AlphaFoldDB" id="A0A6J7KEM7"/>
<dbReference type="InterPro" id="IPR015500">
    <property type="entry name" value="Peptidase_S8_subtilisin-rel"/>
</dbReference>
<feature type="region of interest" description="Disordered" evidence="9">
    <location>
        <begin position="195"/>
        <end position="241"/>
    </location>
</feature>
<dbReference type="GO" id="GO:0005576">
    <property type="term" value="C:extracellular region"/>
    <property type="evidence" value="ECO:0007669"/>
    <property type="project" value="UniProtKB-SubCell"/>
</dbReference>
<keyword evidence="5" id="KW-0732">Signal</keyword>
<evidence type="ECO:0000313" key="14">
    <source>
        <dbReference type="EMBL" id="CAB5036609.1"/>
    </source>
</evidence>
<evidence type="ECO:0000256" key="9">
    <source>
        <dbReference type="SAM" id="MobiDB-lite"/>
    </source>
</evidence>
<keyword evidence="6" id="KW-0378">Hydrolase</keyword>
<dbReference type="CDD" id="cd00063">
    <property type="entry name" value="FN3"/>
    <property type="match status" value="1"/>
</dbReference>
<dbReference type="PANTHER" id="PTHR43806">
    <property type="entry name" value="PEPTIDASE S8"/>
    <property type="match status" value="1"/>
</dbReference>
<evidence type="ECO:0000256" key="6">
    <source>
        <dbReference type="ARBA" id="ARBA00022801"/>
    </source>
</evidence>
<dbReference type="SMART" id="SM00089">
    <property type="entry name" value="PKD"/>
    <property type="match status" value="1"/>
</dbReference>
<evidence type="ECO:0000259" key="11">
    <source>
        <dbReference type="PROSITE" id="PS50853"/>
    </source>
</evidence>
<comment type="similarity">
    <text evidence="2">Belongs to the peptidase S8 family.</text>
</comment>
<dbReference type="PROSITE" id="PS50853">
    <property type="entry name" value="FN3"/>
    <property type="match status" value="1"/>
</dbReference>
<dbReference type="InterPro" id="IPR035986">
    <property type="entry name" value="PKD_dom_sf"/>
</dbReference>
<dbReference type="CDD" id="cd00146">
    <property type="entry name" value="PKD"/>
    <property type="match status" value="1"/>
</dbReference>
<dbReference type="GO" id="GO:0006508">
    <property type="term" value="P:proteolysis"/>
    <property type="evidence" value="ECO:0007669"/>
    <property type="project" value="UniProtKB-KW"/>
</dbReference>
<dbReference type="EMBL" id="CAFBIZ010000205">
    <property type="protein sequence ID" value="CAB4851920.1"/>
    <property type="molecule type" value="Genomic_DNA"/>
</dbReference>
<dbReference type="InterPro" id="IPR022398">
    <property type="entry name" value="Peptidase_S8_His-AS"/>
</dbReference>
<dbReference type="EMBL" id="CAFBPU010000037">
    <property type="protein sequence ID" value="CAB5036609.1"/>
    <property type="molecule type" value="Genomic_DNA"/>
</dbReference>
<evidence type="ECO:0000256" key="2">
    <source>
        <dbReference type="ARBA" id="ARBA00011073"/>
    </source>
</evidence>
<evidence type="ECO:0000256" key="8">
    <source>
        <dbReference type="ARBA" id="ARBA00023145"/>
    </source>
</evidence>
<dbReference type="FunFam" id="3.40.50.200:FF:000022">
    <property type="entry name" value="Extracellular protease"/>
    <property type="match status" value="1"/>
</dbReference>
<evidence type="ECO:0000313" key="12">
    <source>
        <dbReference type="EMBL" id="CAB4851920.1"/>
    </source>
</evidence>
<evidence type="ECO:0000313" key="13">
    <source>
        <dbReference type="EMBL" id="CAB4954600.1"/>
    </source>
</evidence>
<dbReference type="Pfam" id="PF00041">
    <property type="entry name" value="fn3"/>
    <property type="match status" value="1"/>
</dbReference>
<organism evidence="13">
    <name type="scientific">freshwater metagenome</name>
    <dbReference type="NCBI Taxonomy" id="449393"/>
    <lineage>
        <taxon>unclassified sequences</taxon>
        <taxon>metagenomes</taxon>
        <taxon>ecological metagenomes</taxon>
    </lineage>
</organism>
<dbReference type="InterPro" id="IPR000601">
    <property type="entry name" value="PKD_dom"/>
</dbReference>
<dbReference type="SUPFAM" id="SSF52743">
    <property type="entry name" value="Subtilisin-like"/>
    <property type="match status" value="1"/>
</dbReference>
<dbReference type="InterPro" id="IPR023828">
    <property type="entry name" value="Peptidase_S8_Ser-AS"/>
</dbReference>
<keyword evidence="4" id="KW-0645">Protease</keyword>
<reference evidence="13" key="1">
    <citation type="submission" date="2020-05" db="EMBL/GenBank/DDBJ databases">
        <authorList>
            <person name="Chiriac C."/>
            <person name="Salcher M."/>
            <person name="Ghai R."/>
            <person name="Kavagutti S V."/>
        </authorList>
    </citation>
    <scope>NUCLEOTIDE SEQUENCE</scope>
</reference>
<dbReference type="InterPro" id="IPR000209">
    <property type="entry name" value="Peptidase_S8/S53_dom"/>
</dbReference>
<dbReference type="PRINTS" id="PR00723">
    <property type="entry name" value="SUBTILISIN"/>
</dbReference>
<dbReference type="Pfam" id="PF18911">
    <property type="entry name" value="PKD_4"/>
    <property type="match status" value="1"/>
</dbReference>
<protein>
    <submittedName>
        <fullName evidence="13">Unannotated protein</fullName>
    </submittedName>
</protein>
<feature type="domain" description="PKD" evidence="10">
    <location>
        <begin position="508"/>
        <end position="596"/>
    </location>
</feature>
<dbReference type="PROSITE" id="PS50093">
    <property type="entry name" value="PKD"/>
    <property type="match status" value="1"/>
</dbReference>
<dbReference type="InterPro" id="IPR050131">
    <property type="entry name" value="Peptidase_S8_subtilisin-like"/>
</dbReference>
<accession>A0A6J7KEM7</accession>
<dbReference type="InterPro" id="IPR034176">
    <property type="entry name" value="Peptidases_S8_13"/>
</dbReference>
<dbReference type="GO" id="GO:0004252">
    <property type="term" value="F:serine-type endopeptidase activity"/>
    <property type="evidence" value="ECO:0007669"/>
    <property type="project" value="InterPro"/>
</dbReference>
<dbReference type="InterPro" id="IPR036116">
    <property type="entry name" value="FN3_sf"/>
</dbReference>
<name>A0A6J7KEM7_9ZZZZ</name>
<evidence type="ECO:0000256" key="3">
    <source>
        <dbReference type="ARBA" id="ARBA00022525"/>
    </source>
</evidence>
<dbReference type="SUPFAM" id="SSF49299">
    <property type="entry name" value="PKD domain"/>
    <property type="match status" value="1"/>
</dbReference>
<comment type="subcellular location">
    <subcellularLocation>
        <location evidence="1">Secreted</location>
    </subcellularLocation>
</comment>
<dbReference type="InterPro" id="IPR003961">
    <property type="entry name" value="FN3_dom"/>
</dbReference>
<dbReference type="InterPro" id="IPR036852">
    <property type="entry name" value="Peptidase_S8/S53_dom_sf"/>
</dbReference>
<dbReference type="PROSITE" id="PS00137">
    <property type="entry name" value="SUBTILASE_HIS"/>
    <property type="match status" value="1"/>
</dbReference>
<dbReference type="Gene3D" id="2.60.40.10">
    <property type="entry name" value="Immunoglobulins"/>
    <property type="match status" value="2"/>
</dbReference>
<evidence type="ECO:0000256" key="1">
    <source>
        <dbReference type="ARBA" id="ARBA00004613"/>
    </source>
</evidence>
<dbReference type="PROSITE" id="PS51892">
    <property type="entry name" value="SUBTILASE"/>
    <property type="match status" value="1"/>
</dbReference>
<dbReference type="Gene3D" id="3.40.50.200">
    <property type="entry name" value="Peptidase S8/S53 domain"/>
    <property type="match status" value="1"/>
</dbReference>
<keyword evidence="3" id="KW-0964">Secreted</keyword>
<gene>
    <name evidence="12" type="ORF">UFOPK3268_01410</name>
    <name evidence="13" type="ORF">UFOPK3752_01883</name>
    <name evidence="14" type="ORF">UFOPK4150_01673</name>
</gene>
<keyword evidence="8" id="KW-0865">Zymogen</keyword>
<dbReference type="InterPro" id="IPR023827">
    <property type="entry name" value="Peptidase_S8_Asp-AS"/>
</dbReference>
<keyword evidence="7" id="KW-0720">Serine protease</keyword>
<dbReference type="EMBL" id="CAFBND010000100">
    <property type="protein sequence ID" value="CAB4954600.1"/>
    <property type="molecule type" value="Genomic_DNA"/>
</dbReference>
<dbReference type="InterPro" id="IPR022409">
    <property type="entry name" value="PKD/Chitinase_dom"/>
</dbReference>
<proteinExistence type="inferred from homology"/>
<dbReference type="SUPFAM" id="SSF49265">
    <property type="entry name" value="Fibronectin type III"/>
    <property type="match status" value="1"/>
</dbReference>
<dbReference type="SMART" id="SM00060">
    <property type="entry name" value="FN3"/>
    <property type="match status" value="2"/>
</dbReference>
<evidence type="ECO:0000259" key="10">
    <source>
        <dbReference type="PROSITE" id="PS50093"/>
    </source>
</evidence>